<dbReference type="GO" id="GO:0005886">
    <property type="term" value="C:plasma membrane"/>
    <property type="evidence" value="ECO:0007669"/>
    <property type="project" value="UniProtKB-SubCell"/>
</dbReference>
<protein>
    <submittedName>
        <fullName evidence="9">EmrB/QacA subfamily drug resistance transporter</fullName>
    </submittedName>
</protein>
<keyword evidence="2" id="KW-0813">Transport</keyword>
<gene>
    <name evidence="9" type="ORF">CLV28_0262</name>
</gene>
<comment type="subcellular location">
    <subcellularLocation>
        <location evidence="1">Cell membrane</location>
        <topology evidence="1">Multi-pass membrane protein</topology>
    </subcellularLocation>
</comment>
<evidence type="ECO:0000313" key="10">
    <source>
        <dbReference type="Proteomes" id="UP000231693"/>
    </source>
</evidence>
<feature type="transmembrane region" description="Helical" evidence="7">
    <location>
        <begin position="64"/>
        <end position="81"/>
    </location>
</feature>
<dbReference type="GO" id="GO:0022857">
    <property type="term" value="F:transmembrane transporter activity"/>
    <property type="evidence" value="ECO:0007669"/>
    <property type="project" value="InterPro"/>
</dbReference>
<feature type="transmembrane region" description="Helical" evidence="7">
    <location>
        <begin position="31"/>
        <end position="52"/>
    </location>
</feature>
<dbReference type="Gene3D" id="1.20.1250.20">
    <property type="entry name" value="MFS general substrate transporter like domains"/>
    <property type="match status" value="1"/>
</dbReference>
<keyword evidence="5 7" id="KW-1133">Transmembrane helix</keyword>
<dbReference type="NCBIfam" id="TIGR00711">
    <property type="entry name" value="efflux_EmrB"/>
    <property type="match status" value="1"/>
</dbReference>
<dbReference type="PRINTS" id="PR01036">
    <property type="entry name" value="TCRTETB"/>
</dbReference>
<dbReference type="Pfam" id="PF07690">
    <property type="entry name" value="MFS_1"/>
    <property type="match status" value="2"/>
</dbReference>
<keyword evidence="10" id="KW-1185">Reference proteome</keyword>
<evidence type="ECO:0000256" key="6">
    <source>
        <dbReference type="ARBA" id="ARBA00023136"/>
    </source>
</evidence>
<feature type="transmembrane region" description="Helical" evidence="7">
    <location>
        <begin position="355"/>
        <end position="375"/>
    </location>
</feature>
<dbReference type="PANTHER" id="PTHR42718:SF42">
    <property type="entry name" value="EXPORT PROTEIN"/>
    <property type="match status" value="1"/>
</dbReference>
<proteinExistence type="predicted"/>
<dbReference type="RefSeq" id="WP_100421500.1">
    <property type="nucleotide sequence ID" value="NZ_BOOX01000016.1"/>
</dbReference>
<feature type="transmembrane region" description="Helical" evidence="7">
    <location>
        <begin position="291"/>
        <end position="318"/>
    </location>
</feature>
<dbReference type="PANTHER" id="PTHR42718">
    <property type="entry name" value="MAJOR FACILITATOR SUPERFAMILY MULTIDRUG TRANSPORTER MFSC"/>
    <property type="match status" value="1"/>
</dbReference>
<dbReference type="PROSITE" id="PS50850">
    <property type="entry name" value="MFS"/>
    <property type="match status" value="1"/>
</dbReference>
<evidence type="ECO:0000256" key="2">
    <source>
        <dbReference type="ARBA" id="ARBA00022448"/>
    </source>
</evidence>
<evidence type="ECO:0000256" key="7">
    <source>
        <dbReference type="SAM" id="Phobius"/>
    </source>
</evidence>
<name>A0A2M9CYS0_9CELL</name>
<dbReference type="InterPro" id="IPR036259">
    <property type="entry name" value="MFS_trans_sf"/>
</dbReference>
<dbReference type="AlphaFoldDB" id="A0A2M9CYS0"/>
<dbReference type="OrthoDB" id="7375466at2"/>
<keyword evidence="6 7" id="KW-0472">Membrane</keyword>
<evidence type="ECO:0000256" key="4">
    <source>
        <dbReference type="ARBA" id="ARBA00022692"/>
    </source>
</evidence>
<evidence type="ECO:0000256" key="5">
    <source>
        <dbReference type="ARBA" id="ARBA00022989"/>
    </source>
</evidence>
<evidence type="ECO:0000313" key="9">
    <source>
        <dbReference type="EMBL" id="PJJ77050.1"/>
    </source>
</evidence>
<feature type="transmembrane region" description="Helical" evidence="7">
    <location>
        <begin position="324"/>
        <end position="343"/>
    </location>
</feature>
<dbReference type="Gene3D" id="1.20.1720.10">
    <property type="entry name" value="Multidrug resistance protein D"/>
    <property type="match status" value="1"/>
</dbReference>
<feature type="transmembrane region" description="Helical" evidence="7">
    <location>
        <begin position="381"/>
        <end position="403"/>
    </location>
</feature>
<dbReference type="InterPro" id="IPR011701">
    <property type="entry name" value="MFS"/>
</dbReference>
<dbReference type="EMBL" id="PGFE01000001">
    <property type="protein sequence ID" value="PJJ77050.1"/>
    <property type="molecule type" value="Genomic_DNA"/>
</dbReference>
<feature type="transmembrane region" description="Helical" evidence="7">
    <location>
        <begin position="215"/>
        <end position="236"/>
    </location>
</feature>
<accession>A0A2M9CYS0</accession>
<reference evidence="9 10" key="1">
    <citation type="submission" date="2017-11" db="EMBL/GenBank/DDBJ databases">
        <title>Genomic Encyclopedia of Archaeal and Bacterial Type Strains, Phase II (KMG-II): From Individual Species to Whole Genera.</title>
        <authorList>
            <person name="Goeker M."/>
        </authorList>
    </citation>
    <scope>NUCLEOTIDE SEQUENCE [LARGE SCALE GENOMIC DNA]</scope>
    <source>
        <strain evidence="9 10">DSM 25478</strain>
    </source>
</reference>
<feature type="domain" description="Major facilitator superfamily (MFS) profile" evidence="8">
    <location>
        <begin position="27"/>
        <end position="543"/>
    </location>
</feature>
<evidence type="ECO:0000259" key="8">
    <source>
        <dbReference type="PROSITE" id="PS50850"/>
    </source>
</evidence>
<dbReference type="CDD" id="cd17503">
    <property type="entry name" value="MFS_LmrB_MDR_like"/>
    <property type="match status" value="1"/>
</dbReference>
<dbReference type="InterPro" id="IPR020846">
    <property type="entry name" value="MFS_dom"/>
</dbReference>
<dbReference type="InterPro" id="IPR004638">
    <property type="entry name" value="EmrB-like"/>
</dbReference>
<evidence type="ECO:0000256" key="1">
    <source>
        <dbReference type="ARBA" id="ARBA00004651"/>
    </source>
</evidence>
<feature type="transmembrane region" description="Helical" evidence="7">
    <location>
        <begin position="248"/>
        <end position="270"/>
    </location>
</feature>
<evidence type="ECO:0000256" key="3">
    <source>
        <dbReference type="ARBA" id="ARBA00022475"/>
    </source>
</evidence>
<keyword evidence="3" id="KW-1003">Cell membrane</keyword>
<sequence length="549" mass="57375">MTASTPAAGRTPVTPLVDLHGRSAWSVLPPLILGFFMIMVDTTIVNIAIPTLTSSFDASLTSVGWVNSSYLLSYAVLMLFAGRLGDKYGPKSVFVVGLVVFTVSSFFCGFSGELGSTPEIGYLIAFRVVQGVGAALMTPQTMSMITRVFPAAQRGAALGLWGATAGVATIAGPLLGGVFVETWGWEWIFWVNIPVGALALWMASRRLPNLATRDARLDVVGVVLSVVGLGLLIFGIQEGETYDWGHVWGPFSIWGIIGLGVLVIVAFVLWQRRLRDDALLPLRLFRSRNFSLANVDGMAISFAMIGIFFPLTIFLQTILGLTPIQAALINLPSSLVSGVVAPLAGRASDRLPAKWVVAFGFAAIAGAVAWLSLVIAPDASAWAFVAPMMLFGLGTGCVFSPLSNLATSGLDHRTAGAGAGAFNTNRQVGGVIGSAAIVVTLSSRLAVELPAAAREVASSLPEALRQPFVDGFSAVGADAGSTSMGSVQLPPGVPDDVAAQVTQAATTAFHQGFADAVGQTLLVTAAVLVLGFVCTLFMSSTQHEEPTSR</sequence>
<comment type="caution">
    <text evidence="9">The sequence shown here is derived from an EMBL/GenBank/DDBJ whole genome shotgun (WGS) entry which is preliminary data.</text>
</comment>
<keyword evidence="4 7" id="KW-0812">Transmembrane</keyword>
<dbReference type="SUPFAM" id="SSF103473">
    <property type="entry name" value="MFS general substrate transporter"/>
    <property type="match status" value="2"/>
</dbReference>
<feature type="transmembrane region" description="Helical" evidence="7">
    <location>
        <begin position="93"/>
        <end position="114"/>
    </location>
</feature>
<feature type="transmembrane region" description="Helical" evidence="7">
    <location>
        <begin position="158"/>
        <end position="179"/>
    </location>
</feature>
<feature type="transmembrane region" description="Helical" evidence="7">
    <location>
        <begin position="520"/>
        <end position="539"/>
    </location>
</feature>
<organism evidence="9 10">
    <name type="scientific">Sediminihabitans luteus</name>
    <dbReference type="NCBI Taxonomy" id="1138585"/>
    <lineage>
        <taxon>Bacteria</taxon>
        <taxon>Bacillati</taxon>
        <taxon>Actinomycetota</taxon>
        <taxon>Actinomycetes</taxon>
        <taxon>Micrococcales</taxon>
        <taxon>Cellulomonadaceae</taxon>
        <taxon>Sediminihabitans</taxon>
    </lineage>
</organism>
<feature type="transmembrane region" description="Helical" evidence="7">
    <location>
        <begin position="185"/>
        <end position="203"/>
    </location>
</feature>
<dbReference type="Proteomes" id="UP000231693">
    <property type="component" value="Unassembled WGS sequence"/>
</dbReference>